<protein>
    <recommendedName>
        <fullName evidence="6">Xylanolytic transcriptional activator regulatory domain-containing protein</fullName>
    </recommendedName>
</protein>
<comment type="caution">
    <text evidence="7">The sequence shown here is derived from an EMBL/GenBank/DDBJ whole genome shotgun (WGS) entry which is preliminary data.</text>
</comment>
<sequence>MKAEKPFPVYHALQIIEKHDTLDLEKHQDYSPSFKASLISEISLNIDTEIGYFINSNPTLSDFETTSSIQSPIGSSSSCLSPNNLQLSDKIFDTLDFSSELENDFLLPFPTIIERLVINSSEIVPILFMPAKLPKLIHQLKNNLLPEYFLYSLLSACSKYVWDVRAAREIKIEDKYAQIAKSLLNKNIFSKDPYYIWSLLLHCIYYHGSKSSMIPIEFTGSALMAAKTLKLHLLDLKYKYKLVKLQEDKEFLRRIWWTTYISVFYMNLSIGFLPNTSTADIFVHFPTNDFHYKYGGTFGPLPKNIADLNKLANLNGFTRPIYEDGFNLVCKIYFHFDIAISYIRSRWLKKNMTYTKLELKFNSISNSINKLKVQYDNTYGKYVYSPDLINPFDSCFQKCKKFHKNYFSYNSLMLLNCINIHLYQSDLVRRSGYFISASKIKFAKSVCLKTSLNQSLLLRIRSESSNPTKWEPLSCYLALPASFILLSNIYNDQSNNSKYVLDSYNTILDVFRSLSVDSDSPKSLLFLIGLAEKIISAIYSINLKNSVFVSYMKRFSIHKDDISPWFVPKYLCYLKFLCCNKDAFSEFLGDLYLLESNVPIPIEK</sequence>
<gene>
    <name evidence="7" type="ORF">AYI69_g5851</name>
</gene>
<keyword evidence="5" id="KW-0539">Nucleus</keyword>
<dbReference type="InterPro" id="IPR050815">
    <property type="entry name" value="TF_fung"/>
</dbReference>
<dbReference type="GO" id="GO:0008270">
    <property type="term" value="F:zinc ion binding"/>
    <property type="evidence" value="ECO:0007669"/>
    <property type="project" value="InterPro"/>
</dbReference>
<evidence type="ECO:0000256" key="2">
    <source>
        <dbReference type="ARBA" id="ARBA00022723"/>
    </source>
</evidence>
<reference evidence="8" key="1">
    <citation type="submission" date="2017-01" db="EMBL/GenBank/DDBJ databases">
        <authorList>
            <person name="Wang Y."/>
            <person name="White M."/>
            <person name="Kvist S."/>
            <person name="Moncalvo J.-M."/>
        </authorList>
    </citation>
    <scope>NUCLEOTIDE SEQUENCE [LARGE SCALE GENOMIC DNA]</scope>
    <source>
        <strain evidence="8">ID-206-W2</strain>
    </source>
</reference>
<comment type="subcellular location">
    <subcellularLocation>
        <location evidence="1">Nucleus</location>
    </subcellularLocation>
</comment>
<dbReference type="CDD" id="cd12148">
    <property type="entry name" value="fungal_TF_MHR"/>
    <property type="match status" value="1"/>
</dbReference>
<dbReference type="PANTHER" id="PTHR47338">
    <property type="entry name" value="ZN(II)2CYS6 TRANSCRIPTION FACTOR (EUROFUNG)-RELATED"/>
    <property type="match status" value="1"/>
</dbReference>
<evidence type="ECO:0000256" key="1">
    <source>
        <dbReference type="ARBA" id="ARBA00004123"/>
    </source>
</evidence>
<dbReference type="EMBL" id="LSSM01002532">
    <property type="protein sequence ID" value="OMJ21363.1"/>
    <property type="molecule type" value="Genomic_DNA"/>
</dbReference>
<dbReference type="GO" id="GO:0000981">
    <property type="term" value="F:DNA-binding transcription factor activity, RNA polymerase II-specific"/>
    <property type="evidence" value="ECO:0007669"/>
    <property type="project" value="InterPro"/>
</dbReference>
<dbReference type="GO" id="GO:0003677">
    <property type="term" value="F:DNA binding"/>
    <property type="evidence" value="ECO:0007669"/>
    <property type="project" value="InterPro"/>
</dbReference>
<evidence type="ECO:0000313" key="7">
    <source>
        <dbReference type="EMBL" id="OMJ21363.1"/>
    </source>
</evidence>
<organism evidence="7 8">
    <name type="scientific">Smittium culicis</name>
    <dbReference type="NCBI Taxonomy" id="133412"/>
    <lineage>
        <taxon>Eukaryota</taxon>
        <taxon>Fungi</taxon>
        <taxon>Fungi incertae sedis</taxon>
        <taxon>Zoopagomycota</taxon>
        <taxon>Kickxellomycotina</taxon>
        <taxon>Harpellomycetes</taxon>
        <taxon>Harpellales</taxon>
        <taxon>Legeriomycetaceae</taxon>
        <taxon>Smittium</taxon>
    </lineage>
</organism>
<name>A0A1R1Y377_9FUNG</name>
<feature type="domain" description="Xylanolytic transcriptional activator regulatory" evidence="6">
    <location>
        <begin position="172"/>
        <end position="292"/>
    </location>
</feature>
<evidence type="ECO:0000313" key="8">
    <source>
        <dbReference type="Proteomes" id="UP000187429"/>
    </source>
</evidence>
<dbReference type="GO" id="GO:0006351">
    <property type="term" value="P:DNA-templated transcription"/>
    <property type="evidence" value="ECO:0007669"/>
    <property type="project" value="InterPro"/>
</dbReference>
<proteinExistence type="predicted"/>
<evidence type="ECO:0000256" key="4">
    <source>
        <dbReference type="ARBA" id="ARBA00023163"/>
    </source>
</evidence>
<dbReference type="Proteomes" id="UP000187429">
    <property type="component" value="Unassembled WGS sequence"/>
</dbReference>
<dbReference type="OrthoDB" id="10311475at2759"/>
<evidence type="ECO:0000259" key="6">
    <source>
        <dbReference type="Pfam" id="PF04082"/>
    </source>
</evidence>
<keyword evidence="3" id="KW-0805">Transcription regulation</keyword>
<evidence type="ECO:0000256" key="3">
    <source>
        <dbReference type="ARBA" id="ARBA00023015"/>
    </source>
</evidence>
<keyword evidence="2" id="KW-0479">Metal-binding</keyword>
<dbReference type="GO" id="GO:0005634">
    <property type="term" value="C:nucleus"/>
    <property type="evidence" value="ECO:0007669"/>
    <property type="project" value="UniProtKB-SubCell"/>
</dbReference>
<accession>A0A1R1Y377</accession>
<evidence type="ECO:0000256" key="5">
    <source>
        <dbReference type="ARBA" id="ARBA00023242"/>
    </source>
</evidence>
<dbReference type="PANTHER" id="PTHR47338:SF5">
    <property type="entry name" value="ZN(II)2CYS6 TRANSCRIPTION FACTOR (EUROFUNG)"/>
    <property type="match status" value="1"/>
</dbReference>
<dbReference type="InterPro" id="IPR007219">
    <property type="entry name" value="XnlR_reg_dom"/>
</dbReference>
<keyword evidence="8" id="KW-1185">Reference proteome</keyword>
<keyword evidence="4" id="KW-0804">Transcription</keyword>
<dbReference type="AlphaFoldDB" id="A0A1R1Y377"/>
<dbReference type="Pfam" id="PF04082">
    <property type="entry name" value="Fungal_trans"/>
    <property type="match status" value="1"/>
</dbReference>